<name>K1QYY0_MAGGI</name>
<evidence type="ECO:0000313" key="2">
    <source>
        <dbReference type="EMBL" id="EKC38898.1"/>
    </source>
</evidence>
<protein>
    <submittedName>
        <fullName evidence="2">Uncharacterized protein</fullName>
    </submittedName>
</protein>
<organism evidence="2">
    <name type="scientific">Magallana gigas</name>
    <name type="common">Pacific oyster</name>
    <name type="synonym">Crassostrea gigas</name>
    <dbReference type="NCBI Taxonomy" id="29159"/>
    <lineage>
        <taxon>Eukaryota</taxon>
        <taxon>Metazoa</taxon>
        <taxon>Spiralia</taxon>
        <taxon>Lophotrochozoa</taxon>
        <taxon>Mollusca</taxon>
        <taxon>Bivalvia</taxon>
        <taxon>Autobranchia</taxon>
        <taxon>Pteriomorphia</taxon>
        <taxon>Ostreida</taxon>
        <taxon>Ostreoidea</taxon>
        <taxon>Ostreidae</taxon>
        <taxon>Magallana</taxon>
    </lineage>
</organism>
<accession>K1QYY0</accession>
<gene>
    <name evidence="2" type="ORF">CGI_10019134</name>
</gene>
<feature type="compositionally biased region" description="Polar residues" evidence="1">
    <location>
        <begin position="11"/>
        <end position="27"/>
    </location>
</feature>
<feature type="region of interest" description="Disordered" evidence="1">
    <location>
        <begin position="1"/>
        <end position="105"/>
    </location>
</feature>
<dbReference type="InParanoid" id="K1QYY0"/>
<dbReference type="EMBL" id="JH817473">
    <property type="protein sequence ID" value="EKC38898.1"/>
    <property type="molecule type" value="Genomic_DNA"/>
</dbReference>
<dbReference type="HOGENOM" id="CLU_1497666_0_0_1"/>
<evidence type="ECO:0000256" key="1">
    <source>
        <dbReference type="SAM" id="MobiDB-lite"/>
    </source>
</evidence>
<feature type="compositionally biased region" description="Polar residues" evidence="1">
    <location>
        <begin position="89"/>
        <end position="102"/>
    </location>
</feature>
<feature type="compositionally biased region" description="Basic residues" evidence="1">
    <location>
        <begin position="74"/>
        <end position="83"/>
    </location>
</feature>
<dbReference type="AlphaFoldDB" id="K1QYY0"/>
<sequence>MRDSQKFVPPTRTNTRTVQPDAGSSGTPKCRRLYSDPADAIFSSTPELPKTPKPPTPRNNHQTQETGLPMGKPFVRRLQRNQKAKQTTERVVTSPSSNLTQMSPSLLAPKSLKSIERQTANVDHESTQLMTSEAISAVQNHLVQVPDTAPYDCASIFNFTPSPPPKRRATSASEKRKVGL</sequence>
<proteinExistence type="predicted"/>
<feature type="region of interest" description="Disordered" evidence="1">
    <location>
        <begin position="159"/>
        <end position="180"/>
    </location>
</feature>
<reference evidence="2" key="1">
    <citation type="journal article" date="2012" name="Nature">
        <title>The oyster genome reveals stress adaptation and complexity of shell formation.</title>
        <authorList>
            <person name="Zhang G."/>
            <person name="Fang X."/>
            <person name="Guo X."/>
            <person name="Li L."/>
            <person name="Luo R."/>
            <person name="Xu F."/>
            <person name="Yang P."/>
            <person name="Zhang L."/>
            <person name="Wang X."/>
            <person name="Qi H."/>
            <person name="Xiong Z."/>
            <person name="Que H."/>
            <person name="Xie Y."/>
            <person name="Holland P.W."/>
            <person name="Paps J."/>
            <person name="Zhu Y."/>
            <person name="Wu F."/>
            <person name="Chen Y."/>
            <person name="Wang J."/>
            <person name="Peng C."/>
            <person name="Meng J."/>
            <person name="Yang L."/>
            <person name="Liu J."/>
            <person name="Wen B."/>
            <person name="Zhang N."/>
            <person name="Huang Z."/>
            <person name="Zhu Q."/>
            <person name="Feng Y."/>
            <person name="Mount A."/>
            <person name="Hedgecock D."/>
            <person name="Xu Z."/>
            <person name="Liu Y."/>
            <person name="Domazet-Loso T."/>
            <person name="Du Y."/>
            <person name="Sun X."/>
            <person name="Zhang S."/>
            <person name="Liu B."/>
            <person name="Cheng P."/>
            <person name="Jiang X."/>
            <person name="Li J."/>
            <person name="Fan D."/>
            <person name="Wang W."/>
            <person name="Fu W."/>
            <person name="Wang T."/>
            <person name="Wang B."/>
            <person name="Zhang J."/>
            <person name="Peng Z."/>
            <person name="Li Y."/>
            <person name="Li N."/>
            <person name="Wang J."/>
            <person name="Chen M."/>
            <person name="He Y."/>
            <person name="Tan F."/>
            <person name="Song X."/>
            <person name="Zheng Q."/>
            <person name="Huang R."/>
            <person name="Yang H."/>
            <person name="Du X."/>
            <person name="Chen L."/>
            <person name="Yang M."/>
            <person name="Gaffney P.M."/>
            <person name="Wang S."/>
            <person name="Luo L."/>
            <person name="She Z."/>
            <person name="Ming Y."/>
            <person name="Huang W."/>
            <person name="Zhang S."/>
            <person name="Huang B."/>
            <person name="Zhang Y."/>
            <person name="Qu T."/>
            <person name="Ni P."/>
            <person name="Miao G."/>
            <person name="Wang J."/>
            <person name="Wang Q."/>
            <person name="Steinberg C.E."/>
            <person name="Wang H."/>
            <person name="Li N."/>
            <person name="Qian L."/>
            <person name="Zhang G."/>
            <person name="Li Y."/>
            <person name="Yang H."/>
            <person name="Liu X."/>
            <person name="Wang J."/>
            <person name="Yin Y."/>
            <person name="Wang J."/>
        </authorList>
    </citation>
    <scope>NUCLEOTIDE SEQUENCE [LARGE SCALE GENOMIC DNA]</scope>
    <source>
        <strain evidence="2">05x7-T-G4-1.051#20</strain>
    </source>
</reference>